<dbReference type="AlphaFoldDB" id="A0A9P5JVY4"/>
<organism evidence="1 2">
    <name type="scientific">Russula ochroleuca</name>
    <dbReference type="NCBI Taxonomy" id="152965"/>
    <lineage>
        <taxon>Eukaryota</taxon>
        <taxon>Fungi</taxon>
        <taxon>Dikarya</taxon>
        <taxon>Basidiomycota</taxon>
        <taxon>Agaricomycotina</taxon>
        <taxon>Agaricomycetes</taxon>
        <taxon>Russulales</taxon>
        <taxon>Russulaceae</taxon>
        <taxon>Russula</taxon>
    </lineage>
</organism>
<dbReference type="EMBL" id="WHVB01000049">
    <property type="protein sequence ID" value="KAF8465134.1"/>
    <property type="molecule type" value="Genomic_DNA"/>
</dbReference>
<evidence type="ECO:0000313" key="1">
    <source>
        <dbReference type="EMBL" id="KAF8465134.1"/>
    </source>
</evidence>
<gene>
    <name evidence="1" type="ORF">DFH94DRAFT_698908</name>
</gene>
<keyword evidence="2" id="KW-1185">Reference proteome</keyword>
<accession>A0A9P5JVY4</accession>
<sequence length="154" mass="16996">MEADDDHHPGTYTERSPSLTINHLPDEWSKKPVLIFFIVLAHVCRKWRAVVLASASRLDLGVTVGPEKPDHIKTILSDSLPIFIDYDCPLGKITALWRMHAAFIHHDRAISPIDESGLLPASLASWDSFAPGNLLLCVKGAPDVLLSRLEATDP</sequence>
<evidence type="ECO:0000313" key="2">
    <source>
        <dbReference type="Proteomes" id="UP000759537"/>
    </source>
</evidence>
<protein>
    <submittedName>
        <fullName evidence="1">Uncharacterized protein</fullName>
    </submittedName>
</protein>
<dbReference type="Proteomes" id="UP000759537">
    <property type="component" value="Unassembled WGS sequence"/>
</dbReference>
<dbReference type="OrthoDB" id="3219396at2759"/>
<comment type="caution">
    <text evidence="1">The sequence shown here is derived from an EMBL/GenBank/DDBJ whole genome shotgun (WGS) entry which is preliminary data.</text>
</comment>
<proteinExistence type="predicted"/>
<reference evidence="1" key="1">
    <citation type="submission" date="2019-10" db="EMBL/GenBank/DDBJ databases">
        <authorList>
            <consortium name="DOE Joint Genome Institute"/>
            <person name="Kuo A."/>
            <person name="Miyauchi S."/>
            <person name="Kiss E."/>
            <person name="Drula E."/>
            <person name="Kohler A."/>
            <person name="Sanchez-Garcia M."/>
            <person name="Andreopoulos B."/>
            <person name="Barry K.W."/>
            <person name="Bonito G."/>
            <person name="Buee M."/>
            <person name="Carver A."/>
            <person name="Chen C."/>
            <person name="Cichocki N."/>
            <person name="Clum A."/>
            <person name="Culley D."/>
            <person name="Crous P.W."/>
            <person name="Fauchery L."/>
            <person name="Girlanda M."/>
            <person name="Hayes R."/>
            <person name="Keri Z."/>
            <person name="LaButti K."/>
            <person name="Lipzen A."/>
            <person name="Lombard V."/>
            <person name="Magnuson J."/>
            <person name="Maillard F."/>
            <person name="Morin E."/>
            <person name="Murat C."/>
            <person name="Nolan M."/>
            <person name="Ohm R."/>
            <person name="Pangilinan J."/>
            <person name="Pereira M."/>
            <person name="Perotto S."/>
            <person name="Peter M."/>
            <person name="Riley R."/>
            <person name="Sitrit Y."/>
            <person name="Stielow B."/>
            <person name="Szollosi G."/>
            <person name="Zifcakova L."/>
            <person name="Stursova M."/>
            <person name="Spatafora J.W."/>
            <person name="Tedersoo L."/>
            <person name="Vaario L.-M."/>
            <person name="Yamada A."/>
            <person name="Yan M."/>
            <person name="Wang P."/>
            <person name="Xu J."/>
            <person name="Bruns T."/>
            <person name="Baldrian P."/>
            <person name="Vilgalys R."/>
            <person name="Henrissat B."/>
            <person name="Grigoriev I.V."/>
            <person name="Hibbett D."/>
            <person name="Nagy L.G."/>
            <person name="Martin F.M."/>
        </authorList>
    </citation>
    <scope>NUCLEOTIDE SEQUENCE</scope>
    <source>
        <strain evidence="1">Prilba</strain>
    </source>
</reference>
<reference evidence="1" key="2">
    <citation type="journal article" date="2020" name="Nat. Commun.">
        <title>Large-scale genome sequencing of mycorrhizal fungi provides insights into the early evolution of symbiotic traits.</title>
        <authorList>
            <person name="Miyauchi S."/>
            <person name="Kiss E."/>
            <person name="Kuo A."/>
            <person name="Drula E."/>
            <person name="Kohler A."/>
            <person name="Sanchez-Garcia M."/>
            <person name="Morin E."/>
            <person name="Andreopoulos B."/>
            <person name="Barry K.W."/>
            <person name="Bonito G."/>
            <person name="Buee M."/>
            <person name="Carver A."/>
            <person name="Chen C."/>
            <person name="Cichocki N."/>
            <person name="Clum A."/>
            <person name="Culley D."/>
            <person name="Crous P.W."/>
            <person name="Fauchery L."/>
            <person name="Girlanda M."/>
            <person name="Hayes R.D."/>
            <person name="Keri Z."/>
            <person name="LaButti K."/>
            <person name="Lipzen A."/>
            <person name="Lombard V."/>
            <person name="Magnuson J."/>
            <person name="Maillard F."/>
            <person name="Murat C."/>
            <person name="Nolan M."/>
            <person name="Ohm R.A."/>
            <person name="Pangilinan J."/>
            <person name="Pereira M.F."/>
            <person name="Perotto S."/>
            <person name="Peter M."/>
            <person name="Pfister S."/>
            <person name="Riley R."/>
            <person name="Sitrit Y."/>
            <person name="Stielow J.B."/>
            <person name="Szollosi G."/>
            <person name="Zifcakova L."/>
            <person name="Stursova M."/>
            <person name="Spatafora J.W."/>
            <person name="Tedersoo L."/>
            <person name="Vaario L.M."/>
            <person name="Yamada A."/>
            <person name="Yan M."/>
            <person name="Wang P."/>
            <person name="Xu J."/>
            <person name="Bruns T."/>
            <person name="Baldrian P."/>
            <person name="Vilgalys R."/>
            <person name="Dunand C."/>
            <person name="Henrissat B."/>
            <person name="Grigoriev I.V."/>
            <person name="Hibbett D."/>
            <person name="Nagy L.G."/>
            <person name="Martin F.M."/>
        </authorList>
    </citation>
    <scope>NUCLEOTIDE SEQUENCE</scope>
    <source>
        <strain evidence="1">Prilba</strain>
    </source>
</reference>
<name>A0A9P5JVY4_9AGAM</name>